<protein>
    <submittedName>
        <fullName evidence="2">Uncharacterized protein</fullName>
    </submittedName>
</protein>
<gene>
    <name evidence="2" type="ORF">GIW81_16810</name>
</gene>
<comment type="caution">
    <text evidence="2">The sequence shown here is derived from an EMBL/GenBank/DDBJ whole genome shotgun (WGS) entry which is preliminary data.</text>
</comment>
<feature type="chain" id="PRO_5026044325" evidence="1">
    <location>
        <begin position="25"/>
        <end position="64"/>
    </location>
</feature>
<organism evidence="2 3">
    <name type="scientific">Hyphomicrobium album</name>
    <dbReference type="NCBI Taxonomy" id="2665159"/>
    <lineage>
        <taxon>Bacteria</taxon>
        <taxon>Pseudomonadati</taxon>
        <taxon>Pseudomonadota</taxon>
        <taxon>Alphaproteobacteria</taxon>
        <taxon>Hyphomicrobiales</taxon>
        <taxon>Hyphomicrobiaceae</taxon>
        <taxon>Hyphomicrobium</taxon>
    </lineage>
</organism>
<evidence type="ECO:0000313" key="3">
    <source>
        <dbReference type="Proteomes" id="UP000440694"/>
    </source>
</evidence>
<evidence type="ECO:0000256" key="1">
    <source>
        <dbReference type="SAM" id="SignalP"/>
    </source>
</evidence>
<reference evidence="2 3" key="1">
    <citation type="submission" date="2019-11" db="EMBL/GenBank/DDBJ databases">
        <title>Identification of a novel strain.</title>
        <authorList>
            <person name="Xu Q."/>
            <person name="Wang G."/>
        </authorList>
    </citation>
    <scope>NUCLEOTIDE SEQUENCE [LARGE SCALE GENOMIC DNA]</scope>
    <source>
        <strain evidence="3">xq</strain>
    </source>
</reference>
<dbReference type="RefSeq" id="WP_154740482.1">
    <property type="nucleotide sequence ID" value="NZ_WMBQ01000002.1"/>
</dbReference>
<keyword evidence="3" id="KW-1185">Reference proteome</keyword>
<feature type="signal peptide" evidence="1">
    <location>
        <begin position="1"/>
        <end position="24"/>
    </location>
</feature>
<keyword evidence="1" id="KW-0732">Signal</keyword>
<dbReference type="EMBL" id="WMBQ01000002">
    <property type="protein sequence ID" value="MTD96002.1"/>
    <property type="molecule type" value="Genomic_DNA"/>
</dbReference>
<dbReference type="AlphaFoldDB" id="A0A6I3KQA5"/>
<proteinExistence type="predicted"/>
<name>A0A6I3KQA5_9HYPH</name>
<accession>A0A6I3KQA5</accession>
<evidence type="ECO:0000313" key="2">
    <source>
        <dbReference type="EMBL" id="MTD96002.1"/>
    </source>
</evidence>
<sequence>MKLASLTAATAVALVMATALSSPAAACKWKKAGYHGYRTADAGAVRGWKHRKHWKHHKRYESMK</sequence>
<dbReference type="Proteomes" id="UP000440694">
    <property type="component" value="Unassembled WGS sequence"/>
</dbReference>